<dbReference type="PROSITE" id="PS51352">
    <property type="entry name" value="THIOREDOXIN_2"/>
    <property type="match status" value="1"/>
</dbReference>
<dbReference type="SUPFAM" id="SSF52833">
    <property type="entry name" value="Thioredoxin-like"/>
    <property type="match status" value="1"/>
</dbReference>
<gene>
    <name evidence="8" type="ORF">NQV15_01275</name>
</gene>
<accession>A0ABY5M737</accession>
<evidence type="ECO:0000256" key="2">
    <source>
        <dbReference type="ARBA" id="ARBA00022748"/>
    </source>
</evidence>
<dbReference type="InterPro" id="IPR036249">
    <property type="entry name" value="Thioredoxin-like_sf"/>
</dbReference>
<evidence type="ECO:0000256" key="3">
    <source>
        <dbReference type="ARBA" id="ARBA00022968"/>
    </source>
</evidence>
<evidence type="ECO:0000256" key="5">
    <source>
        <dbReference type="ARBA" id="ARBA00023284"/>
    </source>
</evidence>
<reference evidence="8 9" key="1">
    <citation type="submission" date="2022-08" db="EMBL/GenBank/DDBJ databases">
        <title>novel species in genus Aeromicrobium.</title>
        <authorList>
            <person name="Ye L."/>
        </authorList>
    </citation>
    <scope>NUCLEOTIDE SEQUENCE [LARGE SCALE GENOMIC DNA]</scope>
    <source>
        <strain evidence="9">zg-Y1379</strain>
    </source>
</reference>
<evidence type="ECO:0000313" key="9">
    <source>
        <dbReference type="Proteomes" id="UP001316184"/>
    </source>
</evidence>
<comment type="subcellular location">
    <subcellularLocation>
        <location evidence="1">Cell envelope</location>
    </subcellularLocation>
</comment>
<keyword evidence="3" id="KW-0812">Transmembrane</keyword>
<feature type="chain" id="PRO_5047312207" evidence="6">
    <location>
        <begin position="26"/>
        <end position="212"/>
    </location>
</feature>
<proteinExistence type="predicted"/>
<sequence>MSAAARRTAAALVAAVLALTLAACSSSDPEPAKPTFGGGGAATSGSSDELAAAKARAGIEDCPAGGERASGDGALPDVTLACLGGGRSVELSTLTGTPTVINLWASWCVPCRKELPLLARVDAEYGDRLRVIGIDFKETSPGAAIELARATGVTYPQLSDPDQSAAAGLGVVALPQTIFVDAQGRITATERKEFRSYADLTAAIERHLGVTP</sequence>
<dbReference type="RefSeq" id="WP_232403109.1">
    <property type="nucleotide sequence ID" value="NZ_CP102173.1"/>
</dbReference>
<dbReference type="PROSITE" id="PS51257">
    <property type="entry name" value="PROKAR_LIPOPROTEIN"/>
    <property type="match status" value="1"/>
</dbReference>
<keyword evidence="4" id="KW-1015">Disulfide bond</keyword>
<keyword evidence="5" id="KW-0676">Redox-active center</keyword>
<organism evidence="8 9">
    <name type="scientific">Aeromicrobium wangtongii</name>
    <dbReference type="NCBI Taxonomy" id="2969247"/>
    <lineage>
        <taxon>Bacteria</taxon>
        <taxon>Bacillati</taxon>
        <taxon>Actinomycetota</taxon>
        <taxon>Actinomycetes</taxon>
        <taxon>Propionibacteriales</taxon>
        <taxon>Nocardioidaceae</taxon>
        <taxon>Aeromicrobium</taxon>
    </lineage>
</organism>
<keyword evidence="2" id="KW-0201">Cytochrome c-type biogenesis</keyword>
<evidence type="ECO:0000313" key="8">
    <source>
        <dbReference type="EMBL" id="UUP13969.1"/>
    </source>
</evidence>
<dbReference type="CDD" id="cd02966">
    <property type="entry name" value="TlpA_like_family"/>
    <property type="match status" value="1"/>
</dbReference>
<evidence type="ECO:0000259" key="7">
    <source>
        <dbReference type="PROSITE" id="PS51352"/>
    </source>
</evidence>
<keyword evidence="9" id="KW-1185">Reference proteome</keyword>
<dbReference type="EMBL" id="CP102173">
    <property type="protein sequence ID" value="UUP13969.1"/>
    <property type="molecule type" value="Genomic_DNA"/>
</dbReference>
<evidence type="ECO:0000256" key="1">
    <source>
        <dbReference type="ARBA" id="ARBA00004196"/>
    </source>
</evidence>
<dbReference type="PROSITE" id="PS00194">
    <property type="entry name" value="THIOREDOXIN_1"/>
    <property type="match status" value="1"/>
</dbReference>
<evidence type="ECO:0000256" key="4">
    <source>
        <dbReference type="ARBA" id="ARBA00023157"/>
    </source>
</evidence>
<dbReference type="InterPro" id="IPR050553">
    <property type="entry name" value="Thioredoxin_ResA/DsbE_sf"/>
</dbReference>
<dbReference type="InterPro" id="IPR000866">
    <property type="entry name" value="AhpC/TSA"/>
</dbReference>
<feature type="signal peptide" evidence="6">
    <location>
        <begin position="1"/>
        <end position="25"/>
    </location>
</feature>
<dbReference type="InterPro" id="IPR017937">
    <property type="entry name" value="Thioredoxin_CS"/>
</dbReference>
<dbReference type="Proteomes" id="UP001316184">
    <property type="component" value="Chromosome"/>
</dbReference>
<name>A0ABY5M737_9ACTN</name>
<dbReference type="PANTHER" id="PTHR42852:SF6">
    <property type="entry name" value="THIOL:DISULFIDE INTERCHANGE PROTEIN DSBE"/>
    <property type="match status" value="1"/>
</dbReference>
<evidence type="ECO:0000256" key="6">
    <source>
        <dbReference type="SAM" id="SignalP"/>
    </source>
</evidence>
<dbReference type="Gene3D" id="3.40.30.10">
    <property type="entry name" value="Glutaredoxin"/>
    <property type="match status" value="1"/>
</dbReference>
<dbReference type="PANTHER" id="PTHR42852">
    <property type="entry name" value="THIOL:DISULFIDE INTERCHANGE PROTEIN DSBE"/>
    <property type="match status" value="1"/>
</dbReference>
<feature type="domain" description="Thioredoxin" evidence="7">
    <location>
        <begin position="69"/>
        <end position="209"/>
    </location>
</feature>
<dbReference type="InterPro" id="IPR013766">
    <property type="entry name" value="Thioredoxin_domain"/>
</dbReference>
<keyword evidence="6" id="KW-0732">Signal</keyword>
<protein>
    <submittedName>
        <fullName evidence="8">TlpA family protein disulfide reductase</fullName>
    </submittedName>
</protein>
<dbReference type="Pfam" id="PF00578">
    <property type="entry name" value="AhpC-TSA"/>
    <property type="match status" value="1"/>
</dbReference>
<keyword evidence="3" id="KW-0735">Signal-anchor</keyword>